<evidence type="ECO:0000259" key="4">
    <source>
        <dbReference type="Pfam" id="PF14257"/>
    </source>
</evidence>
<keyword evidence="2" id="KW-0812">Transmembrane</keyword>
<dbReference type="PROSITE" id="PS51257">
    <property type="entry name" value="PROKAR_LIPOPROTEIN"/>
    <property type="match status" value="1"/>
</dbReference>
<feature type="transmembrane region" description="Helical" evidence="2">
    <location>
        <begin position="275"/>
        <end position="297"/>
    </location>
</feature>
<feature type="compositionally biased region" description="Low complexity" evidence="1">
    <location>
        <begin position="55"/>
        <end position="71"/>
    </location>
</feature>
<evidence type="ECO:0000256" key="1">
    <source>
        <dbReference type="SAM" id="MobiDB-lite"/>
    </source>
</evidence>
<dbReference type="RefSeq" id="WP_369159384.1">
    <property type="nucleotide sequence ID" value="NZ_CP163429.1"/>
</dbReference>
<feature type="domain" description="DUF4349" evidence="4">
    <location>
        <begin position="88"/>
        <end position="298"/>
    </location>
</feature>
<protein>
    <submittedName>
        <fullName evidence="5">DUF4349 domain-containing protein</fullName>
    </submittedName>
</protein>
<dbReference type="Pfam" id="PF14257">
    <property type="entry name" value="DUF4349"/>
    <property type="match status" value="1"/>
</dbReference>
<evidence type="ECO:0000256" key="3">
    <source>
        <dbReference type="SAM" id="SignalP"/>
    </source>
</evidence>
<feature type="chain" id="PRO_5044208200" evidence="3">
    <location>
        <begin position="30"/>
        <end position="361"/>
    </location>
</feature>
<feature type="signal peptide" evidence="3">
    <location>
        <begin position="1"/>
        <end position="29"/>
    </location>
</feature>
<gene>
    <name evidence="5" type="ORF">AB5J57_26285</name>
</gene>
<dbReference type="EMBL" id="CP163429">
    <property type="protein sequence ID" value="XDP96812.1"/>
    <property type="molecule type" value="Genomic_DNA"/>
</dbReference>
<keyword evidence="3" id="KW-0732">Signal</keyword>
<feature type="region of interest" description="Disordered" evidence="1">
    <location>
        <begin position="28"/>
        <end position="89"/>
    </location>
</feature>
<sequence>MRTRRSVRPAHALAGALLAAALAVTGCGAGGDSGDSADSKAAGGKGVAADERAPAEAAPGSADQSAPGGAADRSRSAAPPAPQVTAEHIIRTASLTVRVRDVPTALDEARTAATNAGGYVGDETTRRDGRGHERTRVVLRVPVDAYEEVLTDLEGTGTLIERSAHAEDVTGQVVDVESRIRSQRASVARIRELMDRATRLSDVVTLEGELSSRQADLESLLAQQASLKDRTSLATITLTLSETPVRKAAEKEDDDPGFLDALAGGWGVFLTLLRWLTVALGAVLPFAAVAAVAVLVWRKLIGPRLPRRPWQPGATTSGGPGTGTLPVAPPVPGHEPGAGRAPVAGRPSAPERATDAGSDDA</sequence>
<feature type="region of interest" description="Disordered" evidence="1">
    <location>
        <begin position="307"/>
        <end position="361"/>
    </location>
</feature>
<dbReference type="InterPro" id="IPR025645">
    <property type="entry name" value="DUF4349"/>
</dbReference>
<proteinExistence type="predicted"/>
<keyword evidence="2" id="KW-0472">Membrane</keyword>
<name>A0AB39LVS8_9ACTN</name>
<evidence type="ECO:0000313" key="5">
    <source>
        <dbReference type="EMBL" id="XDP96812.1"/>
    </source>
</evidence>
<dbReference type="AlphaFoldDB" id="A0AB39LVS8"/>
<accession>A0AB39LVS8</accession>
<evidence type="ECO:0000256" key="2">
    <source>
        <dbReference type="SAM" id="Phobius"/>
    </source>
</evidence>
<reference evidence="5" key="1">
    <citation type="submission" date="2024-07" db="EMBL/GenBank/DDBJ databases">
        <authorList>
            <person name="Yu S.T."/>
        </authorList>
    </citation>
    <scope>NUCLEOTIDE SEQUENCE</scope>
    <source>
        <strain evidence="5">R02</strain>
    </source>
</reference>
<keyword evidence="2" id="KW-1133">Transmembrane helix</keyword>
<organism evidence="5">
    <name type="scientific">Streptomyces sp. R02</name>
    <dbReference type="NCBI Taxonomy" id="3238623"/>
    <lineage>
        <taxon>Bacteria</taxon>
        <taxon>Bacillati</taxon>
        <taxon>Actinomycetota</taxon>
        <taxon>Actinomycetes</taxon>
        <taxon>Kitasatosporales</taxon>
        <taxon>Streptomycetaceae</taxon>
        <taxon>Streptomyces</taxon>
    </lineage>
</organism>